<dbReference type="Proteomes" id="UP001457282">
    <property type="component" value="Unassembled WGS sequence"/>
</dbReference>
<gene>
    <name evidence="2" type="ORF">M0R45_030370</name>
</gene>
<feature type="signal peptide" evidence="1">
    <location>
        <begin position="1"/>
        <end position="31"/>
    </location>
</feature>
<evidence type="ECO:0000313" key="2">
    <source>
        <dbReference type="EMBL" id="KAK9921876.1"/>
    </source>
</evidence>
<evidence type="ECO:0008006" key="4">
    <source>
        <dbReference type="Google" id="ProtNLM"/>
    </source>
</evidence>
<comment type="caution">
    <text evidence="2">The sequence shown here is derived from an EMBL/GenBank/DDBJ whole genome shotgun (WGS) entry which is preliminary data.</text>
</comment>
<evidence type="ECO:0000256" key="1">
    <source>
        <dbReference type="SAM" id="SignalP"/>
    </source>
</evidence>
<evidence type="ECO:0000313" key="3">
    <source>
        <dbReference type="Proteomes" id="UP001457282"/>
    </source>
</evidence>
<dbReference type="EMBL" id="JBEDUW010000006">
    <property type="protein sequence ID" value="KAK9921876.1"/>
    <property type="molecule type" value="Genomic_DNA"/>
</dbReference>
<keyword evidence="3" id="KW-1185">Reference proteome</keyword>
<proteinExistence type="predicted"/>
<organism evidence="2 3">
    <name type="scientific">Rubus argutus</name>
    <name type="common">Southern blackberry</name>
    <dbReference type="NCBI Taxonomy" id="59490"/>
    <lineage>
        <taxon>Eukaryota</taxon>
        <taxon>Viridiplantae</taxon>
        <taxon>Streptophyta</taxon>
        <taxon>Embryophyta</taxon>
        <taxon>Tracheophyta</taxon>
        <taxon>Spermatophyta</taxon>
        <taxon>Magnoliopsida</taxon>
        <taxon>eudicotyledons</taxon>
        <taxon>Gunneridae</taxon>
        <taxon>Pentapetalae</taxon>
        <taxon>rosids</taxon>
        <taxon>fabids</taxon>
        <taxon>Rosales</taxon>
        <taxon>Rosaceae</taxon>
        <taxon>Rosoideae</taxon>
        <taxon>Rosoideae incertae sedis</taxon>
        <taxon>Rubus</taxon>
    </lineage>
</organism>
<reference evidence="2 3" key="1">
    <citation type="journal article" date="2023" name="G3 (Bethesda)">
        <title>A chromosome-length genome assembly and annotation of blackberry (Rubus argutus, cv. 'Hillquist').</title>
        <authorList>
            <person name="Bruna T."/>
            <person name="Aryal R."/>
            <person name="Dudchenko O."/>
            <person name="Sargent D.J."/>
            <person name="Mead D."/>
            <person name="Buti M."/>
            <person name="Cavallini A."/>
            <person name="Hytonen T."/>
            <person name="Andres J."/>
            <person name="Pham M."/>
            <person name="Weisz D."/>
            <person name="Mascagni F."/>
            <person name="Usai G."/>
            <person name="Natali L."/>
            <person name="Bassil N."/>
            <person name="Fernandez G.E."/>
            <person name="Lomsadze A."/>
            <person name="Armour M."/>
            <person name="Olukolu B."/>
            <person name="Poorten T."/>
            <person name="Britton C."/>
            <person name="Davik J."/>
            <person name="Ashrafi H."/>
            <person name="Aiden E.L."/>
            <person name="Borodovsky M."/>
            <person name="Worthington M."/>
        </authorList>
    </citation>
    <scope>NUCLEOTIDE SEQUENCE [LARGE SCALE GENOMIC DNA]</scope>
    <source>
        <strain evidence="2">PI 553951</strain>
    </source>
</reference>
<dbReference type="AlphaFoldDB" id="A0AAW1WDC3"/>
<sequence>MGSRQGAAHWRCGGLGLAALGFHCGAPVSWARGYEHGGAVEGTAWRIDPSGGAGINGGGAESWVLHGGLAYLQQRRRCCV</sequence>
<name>A0AAW1WDC3_RUBAR</name>
<protein>
    <recommendedName>
        <fullName evidence="4">MHC class I antigen</fullName>
    </recommendedName>
</protein>
<feature type="chain" id="PRO_5043889761" description="MHC class I antigen" evidence="1">
    <location>
        <begin position="32"/>
        <end position="80"/>
    </location>
</feature>
<accession>A0AAW1WDC3</accession>
<keyword evidence="1" id="KW-0732">Signal</keyword>